<keyword evidence="1" id="KW-1133">Transmembrane helix</keyword>
<feature type="transmembrane region" description="Helical" evidence="1">
    <location>
        <begin position="102"/>
        <end position="127"/>
    </location>
</feature>
<dbReference type="Pfam" id="PF01944">
    <property type="entry name" value="SpoIIM"/>
    <property type="match status" value="1"/>
</dbReference>
<feature type="transmembrane region" description="Helical" evidence="1">
    <location>
        <begin position="139"/>
        <end position="160"/>
    </location>
</feature>
<evidence type="ECO:0000313" key="2">
    <source>
        <dbReference type="EMBL" id="MBY0040883.1"/>
    </source>
</evidence>
<reference evidence="2" key="1">
    <citation type="submission" date="2020-08" db="EMBL/GenBank/DDBJ databases">
        <title>Fungal Genomes of the International Space Station.</title>
        <authorList>
            <person name="Seuylemezian A."/>
            <person name="Singh N.K."/>
            <person name="Wood J."/>
            <person name="Venkateswaran K."/>
        </authorList>
    </citation>
    <scope>NUCLEOTIDE SEQUENCE</scope>
    <source>
        <strain evidence="2">I2-B2</strain>
    </source>
</reference>
<gene>
    <name evidence="2" type="ORF">H7U08_30840</name>
</gene>
<keyword evidence="1" id="KW-0472">Membrane</keyword>
<dbReference type="EMBL" id="JACLPZ010000065">
    <property type="protein sequence ID" value="MBY0040883.1"/>
    <property type="molecule type" value="Genomic_DNA"/>
</dbReference>
<name>A0AAW4R4E4_BACCE</name>
<dbReference type="RefSeq" id="WP_221826744.1">
    <property type="nucleotide sequence ID" value="NZ_JACLPZ010000065.1"/>
</dbReference>
<evidence type="ECO:0000313" key="3">
    <source>
        <dbReference type="Proteomes" id="UP001197806"/>
    </source>
</evidence>
<evidence type="ECO:0000256" key="1">
    <source>
        <dbReference type="SAM" id="Phobius"/>
    </source>
</evidence>
<feature type="transmembrane region" description="Helical" evidence="1">
    <location>
        <begin position="79"/>
        <end position="96"/>
    </location>
</feature>
<comment type="caution">
    <text evidence="2">The sequence shown here is derived from an EMBL/GenBank/DDBJ whole genome shotgun (WGS) entry which is preliminary data.</text>
</comment>
<dbReference type="AlphaFoldDB" id="A0AAW4R4E4"/>
<dbReference type="InterPro" id="IPR002798">
    <property type="entry name" value="SpoIIM-like"/>
</dbReference>
<protein>
    <submittedName>
        <fullName evidence="2">Stage II sporulation protein M</fullName>
    </submittedName>
</protein>
<sequence length="170" mass="19347">MKQQQHSVFMQLKLKLNNKSIFLLFIFSLIIGVIYGSFFLEKTTVNWKEINNFEAFITILSRNITCSLILIISTFFGSLLLKFFFVGNGLVLGLTISKFQSLNYLILVIPHGIIEIPSFLYLGYILIKAIDQNKFTFKTLKGVGLSIILLIIAALIESYVTPNLIQFIIN</sequence>
<organism evidence="2 3">
    <name type="scientific">Bacillus cereus</name>
    <dbReference type="NCBI Taxonomy" id="1396"/>
    <lineage>
        <taxon>Bacteria</taxon>
        <taxon>Bacillati</taxon>
        <taxon>Bacillota</taxon>
        <taxon>Bacilli</taxon>
        <taxon>Bacillales</taxon>
        <taxon>Bacillaceae</taxon>
        <taxon>Bacillus</taxon>
        <taxon>Bacillus cereus group</taxon>
    </lineage>
</organism>
<keyword evidence="1" id="KW-0812">Transmembrane</keyword>
<feature type="transmembrane region" description="Helical" evidence="1">
    <location>
        <begin position="21"/>
        <end position="40"/>
    </location>
</feature>
<accession>A0AAW4R4E4</accession>
<proteinExistence type="predicted"/>
<dbReference type="Proteomes" id="UP001197806">
    <property type="component" value="Unassembled WGS sequence"/>
</dbReference>